<evidence type="ECO:0000256" key="2">
    <source>
        <dbReference type="ARBA" id="ARBA00006601"/>
    </source>
</evidence>
<dbReference type="InterPro" id="IPR017476">
    <property type="entry name" value="UDP-Glc/GDP-Man"/>
</dbReference>
<dbReference type="SUPFAM" id="SSF48179">
    <property type="entry name" value="6-phosphogluconate dehydrogenase C-terminal domain-like"/>
    <property type="match status" value="1"/>
</dbReference>
<evidence type="ECO:0000256" key="3">
    <source>
        <dbReference type="ARBA" id="ARBA00012954"/>
    </source>
</evidence>
<dbReference type="Gene3D" id="3.40.50.720">
    <property type="entry name" value="NAD(P)-binding Rossmann-like Domain"/>
    <property type="match status" value="2"/>
</dbReference>
<dbReference type="NCBIfam" id="TIGR03026">
    <property type="entry name" value="NDP-sugDHase"/>
    <property type="match status" value="1"/>
</dbReference>
<dbReference type="AlphaFoldDB" id="A0A0G1CNH6"/>
<accession>A0A0G1CNH6</accession>
<dbReference type="EC" id="1.1.1.22" evidence="3 7"/>
<dbReference type="PIRSF" id="PIRSF000124">
    <property type="entry name" value="UDPglc_GDPman_dh"/>
    <property type="match status" value="1"/>
</dbReference>
<evidence type="ECO:0000313" key="12">
    <source>
        <dbReference type="EMBL" id="KKS87089.1"/>
    </source>
</evidence>
<evidence type="ECO:0000256" key="5">
    <source>
        <dbReference type="ARBA" id="ARBA00023027"/>
    </source>
</evidence>
<dbReference type="UniPathway" id="UPA00038">
    <property type="reaction ID" value="UER00491"/>
</dbReference>
<dbReference type="SUPFAM" id="SSF52413">
    <property type="entry name" value="UDP-glucose/GDP-mannose dehydrogenase C-terminal domain"/>
    <property type="match status" value="1"/>
</dbReference>
<keyword evidence="4 7" id="KW-0560">Oxidoreductase</keyword>
<dbReference type="STRING" id="1618446.UV61_C0004G0015"/>
<feature type="binding site" evidence="9">
    <location>
        <begin position="264"/>
        <end position="268"/>
    </location>
    <ligand>
        <name>substrate</name>
    </ligand>
</feature>
<evidence type="ECO:0000256" key="1">
    <source>
        <dbReference type="ARBA" id="ARBA00004701"/>
    </source>
</evidence>
<dbReference type="Gene3D" id="1.20.5.100">
    <property type="entry name" value="Cytochrome c1, transmembrane anchor, C-terminal"/>
    <property type="match status" value="1"/>
</dbReference>
<reference evidence="12 13" key="1">
    <citation type="journal article" date="2015" name="Nature">
        <title>rRNA introns, odd ribosomes, and small enigmatic genomes across a large radiation of phyla.</title>
        <authorList>
            <person name="Brown C.T."/>
            <person name="Hug L.A."/>
            <person name="Thomas B.C."/>
            <person name="Sharon I."/>
            <person name="Castelle C.J."/>
            <person name="Singh A."/>
            <person name="Wilkins M.J."/>
            <person name="Williams K.H."/>
            <person name="Banfield J.F."/>
        </authorList>
    </citation>
    <scope>NUCLEOTIDE SEQUENCE [LARGE SCALE GENOMIC DNA]</scope>
</reference>
<feature type="binding site" evidence="10">
    <location>
        <position position="91"/>
    </location>
    <ligand>
        <name>NAD(+)</name>
        <dbReference type="ChEBI" id="CHEBI:57540"/>
    </ligand>
</feature>
<protein>
    <recommendedName>
        <fullName evidence="3 7">UDP-glucose 6-dehydrogenase</fullName>
        <ecNumber evidence="3 7">1.1.1.22</ecNumber>
    </recommendedName>
</protein>
<sequence length="447" mass="48953">MMKRKKLPTISVVGLGKLGTPFLVTVASRGYQVIGVDLNPNTIQNLNDGKSNSVESKLALLLKQYHARIRATASFAEAILNSELTFIIVPTPSTSNGSFSPKHVAAALKNIGQVLRQKSQPHVIAIVSTLSPGSLAQVLAPILEKSSGKKIGKNFGLCYNPSFIALGNVINNLLKPDFVLIGESDQKSGDILEKFYRRVCLNQPPIKRMQPINAEITKIALNTFITTKISFANMLAQLCERVPGADSLEVTQALGLDSRIGSKYLLGSVPYGGPCFPRDNRALRAFGKKNRMTLGLPRETDVINQSQIAAIARLVEISTPPKNKIGVIGLAYKPETDVVDESVGINLANYLAHKKCAVSVYDPLALENARRILDPRIAYATSLTALVNSCKTLIVTTAWLMIKYELPKLLTKNNRRSIIIIDCWRIFDHADLPNHVTYIGRGQYIRA</sequence>
<evidence type="ECO:0000313" key="13">
    <source>
        <dbReference type="Proteomes" id="UP000034050"/>
    </source>
</evidence>
<proteinExistence type="inferred from homology"/>
<comment type="pathway">
    <text evidence="1">Nucleotide-sugar biosynthesis; UDP-alpha-D-glucuronate biosynthesis; UDP-alpha-D-glucuronate from UDP-alpha-D-glucose: step 1/1.</text>
</comment>
<evidence type="ECO:0000256" key="4">
    <source>
        <dbReference type="ARBA" id="ARBA00023002"/>
    </source>
</evidence>
<feature type="binding site" evidence="9">
    <location>
        <position position="333"/>
    </location>
    <ligand>
        <name>substrate</name>
    </ligand>
</feature>
<evidence type="ECO:0000256" key="8">
    <source>
        <dbReference type="PIRSR" id="PIRSR500134-1"/>
    </source>
</evidence>
<dbReference type="GO" id="GO:0003979">
    <property type="term" value="F:UDP-glucose 6-dehydrogenase activity"/>
    <property type="evidence" value="ECO:0007669"/>
    <property type="project" value="UniProtKB-EC"/>
</dbReference>
<dbReference type="GO" id="GO:0006065">
    <property type="term" value="P:UDP-glucuronate biosynthetic process"/>
    <property type="evidence" value="ECO:0007669"/>
    <property type="project" value="UniProtKB-UniPathway"/>
</dbReference>
<dbReference type="Pfam" id="PF03720">
    <property type="entry name" value="UDPG_MGDP_dh_C"/>
    <property type="match status" value="1"/>
</dbReference>
<comment type="caution">
    <text evidence="12">The sequence shown here is derived from an EMBL/GenBank/DDBJ whole genome shotgun (WGS) entry which is preliminary data.</text>
</comment>
<dbReference type="PATRIC" id="fig|1618446.3.peg.546"/>
<evidence type="ECO:0000259" key="11">
    <source>
        <dbReference type="SMART" id="SM00984"/>
    </source>
</evidence>
<feature type="binding site" evidence="10">
    <location>
        <position position="129"/>
    </location>
    <ligand>
        <name>NAD(+)</name>
        <dbReference type="ChEBI" id="CHEBI:57540"/>
    </ligand>
</feature>
<dbReference type="InterPro" id="IPR036291">
    <property type="entry name" value="NAD(P)-bd_dom_sf"/>
</dbReference>
<dbReference type="InterPro" id="IPR014026">
    <property type="entry name" value="UDP-Glc/GDP-Man_DH_dimer"/>
</dbReference>
<feature type="binding site" evidence="10">
    <location>
        <position position="37"/>
    </location>
    <ligand>
        <name>NAD(+)</name>
        <dbReference type="ChEBI" id="CHEBI:57540"/>
    </ligand>
</feature>
<evidence type="ECO:0000256" key="10">
    <source>
        <dbReference type="PIRSR" id="PIRSR500134-3"/>
    </source>
</evidence>
<dbReference type="PANTHER" id="PTHR43750:SF3">
    <property type="entry name" value="UDP-GLUCOSE 6-DEHYDROGENASE TUAD"/>
    <property type="match status" value="1"/>
</dbReference>
<feature type="binding site" evidence="9">
    <location>
        <position position="218"/>
    </location>
    <ligand>
        <name>substrate</name>
    </ligand>
</feature>
<dbReference type="PANTHER" id="PTHR43750">
    <property type="entry name" value="UDP-GLUCOSE 6-DEHYDROGENASE TUAD"/>
    <property type="match status" value="1"/>
</dbReference>
<feature type="binding site" evidence="9">
    <location>
        <position position="272"/>
    </location>
    <ligand>
        <name>substrate</name>
    </ligand>
</feature>
<dbReference type="SMART" id="SM00984">
    <property type="entry name" value="UDPG_MGDP_dh_C"/>
    <property type="match status" value="1"/>
</dbReference>
<dbReference type="GO" id="GO:0051287">
    <property type="term" value="F:NAD binding"/>
    <property type="evidence" value="ECO:0007669"/>
    <property type="project" value="InterPro"/>
</dbReference>
<comment type="catalytic activity">
    <reaction evidence="6 7">
        <text>UDP-alpha-D-glucose + 2 NAD(+) + H2O = UDP-alpha-D-glucuronate + 2 NADH + 3 H(+)</text>
        <dbReference type="Rhea" id="RHEA:23596"/>
        <dbReference type="ChEBI" id="CHEBI:15377"/>
        <dbReference type="ChEBI" id="CHEBI:15378"/>
        <dbReference type="ChEBI" id="CHEBI:57540"/>
        <dbReference type="ChEBI" id="CHEBI:57945"/>
        <dbReference type="ChEBI" id="CHEBI:58052"/>
        <dbReference type="ChEBI" id="CHEBI:58885"/>
        <dbReference type="EC" id="1.1.1.22"/>
    </reaction>
</comment>
<dbReference type="Proteomes" id="UP000034050">
    <property type="component" value="Unassembled WGS sequence"/>
</dbReference>
<dbReference type="PIRSF" id="PIRSF500134">
    <property type="entry name" value="UDPglc_DH_bac"/>
    <property type="match status" value="1"/>
</dbReference>
<dbReference type="InterPro" id="IPR036220">
    <property type="entry name" value="UDP-Glc/GDP-Man_DH_C_sf"/>
</dbReference>
<dbReference type="InterPro" id="IPR001732">
    <property type="entry name" value="UDP-Glc/GDP-Man_DH_N"/>
</dbReference>
<dbReference type="EMBL" id="LCFD01000004">
    <property type="protein sequence ID" value="KKS87089.1"/>
    <property type="molecule type" value="Genomic_DNA"/>
</dbReference>
<organism evidence="12 13">
    <name type="scientific">Candidatus Gottesmanbacteria bacterium GW2011_GWB1_43_11</name>
    <dbReference type="NCBI Taxonomy" id="1618446"/>
    <lineage>
        <taxon>Bacteria</taxon>
        <taxon>Candidatus Gottesmaniibacteriota</taxon>
    </lineage>
</organism>
<feature type="domain" description="UDP-glucose/GDP-mannose dehydrogenase C-terminal" evidence="11">
    <location>
        <begin position="326"/>
        <end position="429"/>
    </location>
</feature>
<keyword evidence="5 7" id="KW-0520">NAD</keyword>
<dbReference type="GO" id="GO:0000271">
    <property type="term" value="P:polysaccharide biosynthetic process"/>
    <property type="evidence" value="ECO:0007669"/>
    <property type="project" value="InterPro"/>
</dbReference>
<evidence type="ECO:0000256" key="7">
    <source>
        <dbReference type="PIRNR" id="PIRNR000124"/>
    </source>
</evidence>
<dbReference type="SUPFAM" id="SSF51735">
    <property type="entry name" value="NAD(P)-binding Rossmann-fold domains"/>
    <property type="match status" value="1"/>
</dbReference>
<dbReference type="InterPro" id="IPR008927">
    <property type="entry name" value="6-PGluconate_DH-like_C_sf"/>
</dbReference>
<name>A0A0G1CNH6_9BACT</name>
<dbReference type="InterPro" id="IPR014027">
    <property type="entry name" value="UDP-Glc/GDP-Man_DH_C"/>
</dbReference>
<dbReference type="Pfam" id="PF03721">
    <property type="entry name" value="UDPG_MGDP_dh_N"/>
    <property type="match status" value="1"/>
</dbReference>
<feature type="active site" description="Nucleophile" evidence="8">
    <location>
        <position position="275"/>
    </location>
</feature>
<gene>
    <name evidence="12" type="ORF">UV61_C0004G0015</name>
</gene>
<dbReference type="Pfam" id="PF00984">
    <property type="entry name" value="UDPG_MGDP_dh"/>
    <property type="match status" value="1"/>
</dbReference>
<dbReference type="InterPro" id="IPR028357">
    <property type="entry name" value="UDPglc_DH_bac"/>
</dbReference>
<comment type="similarity">
    <text evidence="2 7">Belongs to the UDP-glucose/GDP-mannose dehydrogenase family.</text>
</comment>
<evidence type="ECO:0000256" key="9">
    <source>
        <dbReference type="PIRSR" id="PIRSR500134-2"/>
    </source>
</evidence>
<evidence type="ECO:0000256" key="6">
    <source>
        <dbReference type="ARBA" id="ARBA00047473"/>
    </source>
</evidence>